<reference evidence="1 2" key="1">
    <citation type="submission" date="2018-01" db="EMBL/GenBank/DDBJ databases">
        <title>Arthrobacter sp. nov., from glaciers in China.</title>
        <authorList>
            <person name="Liu Q."/>
            <person name="Xin Y.-H."/>
        </authorList>
    </citation>
    <scope>NUCLEOTIDE SEQUENCE [LARGE SCALE GENOMIC DNA]</scope>
    <source>
        <strain evidence="1 2">HLT2-12-2</strain>
    </source>
</reference>
<dbReference type="AlphaFoldDB" id="A0A2S3ZTQ4"/>
<proteinExistence type="predicted"/>
<sequence length="67" mass="7601">MQALLMLVCWPKPSDLGYLLEDVDKKMIKKWDPPINILHAPTERKVLKGARAVMAKGARTWISENIA</sequence>
<keyword evidence="2" id="KW-1185">Reference proteome</keyword>
<dbReference type="Proteomes" id="UP000237061">
    <property type="component" value="Unassembled WGS sequence"/>
</dbReference>
<comment type="caution">
    <text evidence="1">The sequence shown here is derived from an EMBL/GenBank/DDBJ whole genome shotgun (WGS) entry which is preliminary data.</text>
</comment>
<evidence type="ECO:0000313" key="1">
    <source>
        <dbReference type="EMBL" id="POH72459.1"/>
    </source>
</evidence>
<name>A0A2S3ZTQ4_ARTGL</name>
<organism evidence="1 2">
    <name type="scientific">Arthrobacter glacialis</name>
    <dbReference type="NCBI Taxonomy" id="1664"/>
    <lineage>
        <taxon>Bacteria</taxon>
        <taxon>Bacillati</taxon>
        <taxon>Actinomycetota</taxon>
        <taxon>Actinomycetes</taxon>
        <taxon>Micrococcales</taxon>
        <taxon>Micrococcaceae</taxon>
        <taxon>Arthrobacter</taxon>
    </lineage>
</organism>
<evidence type="ECO:0000313" key="2">
    <source>
        <dbReference type="Proteomes" id="UP000237061"/>
    </source>
</evidence>
<gene>
    <name evidence="1" type="ORF">CVS27_15090</name>
</gene>
<dbReference type="EMBL" id="PPXC01000013">
    <property type="protein sequence ID" value="POH72459.1"/>
    <property type="molecule type" value="Genomic_DNA"/>
</dbReference>
<accession>A0A2S3ZTQ4</accession>
<protein>
    <submittedName>
        <fullName evidence="1">Uncharacterized protein</fullName>
    </submittedName>
</protein>